<keyword evidence="2" id="KW-1185">Reference proteome</keyword>
<feature type="non-terminal residue" evidence="1">
    <location>
        <position position="187"/>
    </location>
</feature>
<protein>
    <submittedName>
        <fullName evidence="1">1606_t:CDS:1</fullName>
    </submittedName>
</protein>
<organism evidence="1 2">
    <name type="scientific">Ambispora leptoticha</name>
    <dbReference type="NCBI Taxonomy" id="144679"/>
    <lineage>
        <taxon>Eukaryota</taxon>
        <taxon>Fungi</taxon>
        <taxon>Fungi incertae sedis</taxon>
        <taxon>Mucoromycota</taxon>
        <taxon>Glomeromycotina</taxon>
        <taxon>Glomeromycetes</taxon>
        <taxon>Archaeosporales</taxon>
        <taxon>Ambisporaceae</taxon>
        <taxon>Ambispora</taxon>
    </lineage>
</organism>
<evidence type="ECO:0000313" key="2">
    <source>
        <dbReference type="Proteomes" id="UP000789508"/>
    </source>
</evidence>
<dbReference type="EMBL" id="CAJVPS010001859">
    <property type="protein sequence ID" value="CAG8552520.1"/>
    <property type="molecule type" value="Genomic_DNA"/>
</dbReference>
<gene>
    <name evidence="1" type="ORF">ALEPTO_LOCUS5945</name>
</gene>
<evidence type="ECO:0000313" key="1">
    <source>
        <dbReference type="EMBL" id="CAG8552520.1"/>
    </source>
</evidence>
<accession>A0A9N9B5V6</accession>
<name>A0A9N9B5V6_9GLOM</name>
<sequence length="187" mass="21600">FLAIEGSFRQMPIAFIKQIIETSGDNRQYLLILETYFLYTSDEGKTIVAELLPFVLLYSPNLRALSLGELSLEQLLSLPDYCPKLEHIDFYILSVEELTSLKQSLPPQINSLTIHGATLTNLGKYFTGFRANFLENFPFHVKYLSLFVGIDNEDEVNYIKAKTENYGIKFIKEPLHDRICPNYFPRF</sequence>
<dbReference type="Proteomes" id="UP000789508">
    <property type="component" value="Unassembled WGS sequence"/>
</dbReference>
<dbReference type="SUPFAM" id="SSF52047">
    <property type="entry name" value="RNI-like"/>
    <property type="match status" value="1"/>
</dbReference>
<comment type="caution">
    <text evidence="1">The sequence shown here is derived from an EMBL/GenBank/DDBJ whole genome shotgun (WGS) entry which is preliminary data.</text>
</comment>
<dbReference type="AlphaFoldDB" id="A0A9N9B5V6"/>
<proteinExistence type="predicted"/>
<reference evidence="1" key="1">
    <citation type="submission" date="2021-06" db="EMBL/GenBank/DDBJ databases">
        <authorList>
            <person name="Kallberg Y."/>
            <person name="Tangrot J."/>
            <person name="Rosling A."/>
        </authorList>
    </citation>
    <scope>NUCLEOTIDE SEQUENCE</scope>
    <source>
        <strain evidence="1">FL130A</strain>
    </source>
</reference>